<evidence type="ECO:0000256" key="2">
    <source>
        <dbReference type="SAM" id="SignalP"/>
    </source>
</evidence>
<protein>
    <recommendedName>
        <fullName evidence="3">DUF4124 domain-containing protein</fullName>
    </recommendedName>
</protein>
<dbReference type="Pfam" id="PF13511">
    <property type="entry name" value="DUF4124"/>
    <property type="match status" value="1"/>
</dbReference>
<keyword evidence="7" id="KW-1185">Reference proteome</keyword>
<feature type="signal peptide" evidence="2">
    <location>
        <begin position="1"/>
        <end position="22"/>
    </location>
</feature>
<keyword evidence="2" id="KW-0732">Signal</keyword>
<sequence length="144" mass="15189">MKSSPLVWTLLLALLLPGIAAAEVYTWTDANGKTVFSDQPPPNVNARRMNVRAQPSAAASVPKAEKKADGRPAANKQVASDNAGIAAANAKVKAQNCSAAQANLATLQQNGRIRMPGSNGLATDAQRNELIRQAQKDVQTWCGK</sequence>
<evidence type="ECO:0000259" key="3">
    <source>
        <dbReference type="Pfam" id="PF13511"/>
    </source>
</evidence>
<dbReference type="InterPro" id="IPR025392">
    <property type="entry name" value="DUF4124"/>
</dbReference>
<dbReference type="RefSeq" id="WP_071112829.1">
    <property type="nucleotide sequence ID" value="NZ_MKCS01000001.1"/>
</dbReference>
<feature type="domain" description="DUF4124" evidence="3">
    <location>
        <begin position="11"/>
        <end position="63"/>
    </location>
</feature>
<evidence type="ECO:0000313" key="6">
    <source>
        <dbReference type="Proteomes" id="UP000180088"/>
    </source>
</evidence>
<dbReference type="EMBL" id="MKCS01000001">
    <property type="protein sequence ID" value="OHX14204.1"/>
    <property type="molecule type" value="Genomic_DNA"/>
</dbReference>
<dbReference type="OrthoDB" id="8794394at2"/>
<evidence type="ECO:0000313" key="5">
    <source>
        <dbReference type="EMBL" id="OHX20407.1"/>
    </source>
</evidence>
<evidence type="ECO:0000313" key="7">
    <source>
        <dbReference type="Proteomes" id="UP000180280"/>
    </source>
</evidence>
<dbReference type="AlphaFoldDB" id="A0A1S1X424"/>
<accession>A0A1S1X424</accession>
<reference evidence="6 7" key="1">
    <citation type="submission" date="2016-09" db="EMBL/GenBank/DDBJ databases">
        <title>Chromobacterium muskegensis sp. nov., an insecticidal bacterium isolated from Sphagnum bogs.</title>
        <authorList>
            <person name="Sparks M.E."/>
            <person name="Blackburn M.B."/>
            <person name="Gundersen-Rindal D.E."/>
            <person name="Mitchell A."/>
            <person name="Farrar R."/>
            <person name="Kuhar D."/>
        </authorList>
    </citation>
    <scope>NUCLEOTIDE SEQUENCE [LARGE SCALE GENOMIC DNA]</scope>
    <source>
        <strain evidence="5 7">14B-1</strain>
        <strain evidence="4 6">37-2</strain>
    </source>
</reference>
<gene>
    <name evidence="5" type="ORF">BI344_07980</name>
    <name evidence="4" type="ORF">BI347_12315</name>
</gene>
<evidence type="ECO:0000256" key="1">
    <source>
        <dbReference type="SAM" id="MobiDB-lite"/>
    </source>
</evidence>
<dbReference type="STRING" id="1903179.BI347_12315"/>
<dbReference type="Proteomes" id="UP000180280">
    <property type="component" value="Unassembled WGS sequence"/>
</dbReference>
<comment type="caution">
    <text evidence="4">The sequence shown here is derived from an EMBL/GenBank/DDBJ whole genome shotgun (WGS) entry which is preliminary data.</text>
</comment>
<feature type="region of interest" description="Disordered" evidence="1">
    <location>
        <begin position="50"/>
        <end position="79"/>
    </location>
</feature>
<name>A0A1S1X424_9NEIS</name>
<organism evidence="4 6">
    <name type="scientific">Chromobacterium sphagni</name>
    <dbReference type="NCBI Taxonomy" id="1903179"/>
    <lineage>
        <taxon>Bacteria</taxon>
        <taxon>Pseudomonadati</taxon>
        <taxon>Pseudomonadota</taxon>
        <taxon>Betaproteobacteria</taxon>
        <taxon>Neisseriales</taxon>
        <taxon>Chromobacteriaceae</taxon>
        <taxon>Chromobacterium</taxon>
    </lineage>
</organism>
<dbReference type="Proteomes" id="UP000180088">
    <property type="component" value="Unassembled WGS sequence"/>
</dbReference>
<evidence type="ECO:0000313" key="4">
    <source>
        <dbReference type="EMBL" id="OHX14204.1"/>
    </source>
</evidence>
<proteinExistence type="predicted"/>
<feature type="chain" id="PRO_5010185724" description="DUF4124 domain-containing protein" evidence="2">
    <location>
        <begin position="23"/>
        <end position="144"/>
    </location>
</feature>
<dbReference type="EMBL" id="MKCT01000017">
    <property type="protein sequence ID" value="OHX20407.1"/>
    <property type="molecule type" value="Genomic_DNA"/>
</dbReference>